<gene>
    <name evidence="1" type="ORF">VaNZ11_011926</name>
</gene>
<organism evidence="1 2">
    <name type="scientific">Volvox africanus</name>
    <dbReference type="NCBI Taxonomy" id="51714"/>
    <lineage>
        <taxon>Eukaryota</taxon>
        <taxon>Viridiplantae</taxon>
        <taxon>Chlorophyta</taxon>
        <taxon>core chlorophytes</taxon>
        <taxon>Chlorophyceae</taxon>
        <taxon>CS clade</taxon>
        <taxon>Chlamydomonadales</taxon>
        <taxon>Volvocaceae</taxon>
        <taxon>Volvox</taxon>
    </lineage>
</organism>
<evidence type="ECO:0000313" key="2">
    <source>
        <dbReference type="Proteomes" id="UP001165090"/>
    </source>
</evidence>
<evidence type="ECO:0000313" key="1">
    <source>
        <dbReference type="EMBL" id="GLI67727.1"/>
    </source>
</evidence>
<sequence>MATAATASSLFSENSDHVQAQNVSSSVPSISEFSHRGGFTGVFKVPSLVFDIELEDNGIGGQWQEEDWEEDEVVTEIQRFVQPSTPAEARLLSDVRVACTHAKDGQDTARLVSILSALGYKCSLRTALGGGDGAHCLRNLRHTFITCETPSSGSGVPRCYIIDPQFKEQFIIAKTTARYASILAVIPQVFVGPEEHVALLVNFLCNEMSAAFRQLGSVLPPWRQASSMLSKWKPRKSIDEAGIAAAAAAAARASACLSNGRDLGGATAAAALPGAPHGPLSASGGFMPLPPVAQASSFADQPQWSCKITQPAQHPLQIWQQAARAQLNPPGQLQQQQGRTTIAAASGSGRQSYEPQRVVLGGNFVPIVPSPALAS</sequence>
<comment type="caution">
    <text evidence="1">The sequence shown here is derived from an EMBL/GenBank/DDBJ whole genome shotgun (WGS) entry which is preliminary data.</text>
</comment>
<dbReference type="Pfam" id="PF04720">
    <property type="entry name" value="PDDEXK_6"/>
    <property type="match status" value="1"/>
</dbReference>
<name>A0ABQ5SCT2_9CHLO</name>
<protein>
    <submittedName>
        <fullName evidence="1">Uncharacterized protein</fullName>
    </submittedName>
</protein>
<reference evidence="1 2" key="1">
    <citation type="journal article" date="2023" name="IScience">
        <title>Expanded male sex-determining region conserved during the evolution of homothallism in the green alga Volvox.</title>
        <authorList>
            <person name="Yamamoto K."/>
            <person name="Matsuzaki R."/>
            <person name="Mahakham W."/>
            <person name="Heman W."/>
            <person name="Sekimoto H."/>
            <person name="Kawachi M."/>
            <person name="Minakuchi Y."/>
            <person name="Toyoda A."/>
            <person name="Nozaki H."/>
        </authorList>
    </citation>
    <scope>NUCLEOTIDE SEQUENCE [LARGE SCALE GENOMIC DNA]</scope>
    <source>
        <strain evidence="1 2">NIES-4468</strain>
    </source>
</reference>
<dbReference type="Proteomes" id="UP001165090">
    <property type="component" value="Unassembled WGS sequence"/>
</dbReference>
<dbReference type="PANTHER" id="PTHR31579:SF1">
    <property type="entry name" value="OS03G0796600 PROTEIN"/>
    <property type="match status" value="1"/>
</dbReference>
<dbReference type="InterPro" id="IPR006502">
    <property type="entry name" value="PDDEXK-like"/>
</dbReference>
<dbReference type="PANTHER" id="PTHR31579">
    <property type="entry name" value="OS03G0796600 PROTEIN"/>
    <property type="match status" value="1"/>
</dbReference>
<keyword evidence="2" id="KW-1185">Reference proteome</keyword>
<proteinExistence type="predicted"/>
<accession>A0ABQ5SCT2</accession>
<dbReference type="EMBL" id="BSDZ01000078">
    <property type="protein sequence ID" value="GLI67727.1"/>
    <property type="molecule type" value="Genomic_DNA"/>
</dbReference>